<dbReference type="Proteomes" id="UP000070617">
    <property type="component" value="Unassembled WGS sequence"/>
</dbReference>
<dbReference type="STRING" id="134605.HMPREF3206_01696"/>
<proteinExistence type="predicted"/>
<accession>A0A133N8Y5</accession>
<keyword evidence="2" id="KW-1185">Reference proteome</keyword>
<dbReference type="EMBL" id="LRPX01000094">
    <property type="protein sequence ID" value="KXA12754.1"/>
    <property type="molecule type" value="Genomic_DNA"/>
</dbReference>
<protein>
    <submittedName>
        <fullName evidence="1">Uncharacterized protein</fullName>
    </submittedName>
</protein>
<dbReference type="PATRIC" id="fig|134605.3.peg.1676"/>
<gene>
    <name evidence="1" type="ORF">HMPREF3206_01696</name>
</gene>
<dbReference type="RefSeq" id="WP_009006235.1">
    <property type="nucleotide sequence ID" value="NZ_KQ956573.1"/>
</dbReference>
<comment type="caution">
    <text evidence="1">The sequence shown here is derived from an EMBL/GenBank/DDBJ whole genome shotgun (WGS) entry which is preliminary data.</text>
</comment>
<sequence length="152" mass="17659">MKDEDFGYKRIKKELEELGKLKLIVYIDDKKSYEKTGVAVDYIAMIMEYGSEEFNVSFPSRPFFRSTFDAHYEHFAKKLEIGVGNIISGKSTAHKVLEDVGRYAVRKVREMIDNGNFAAIDEKTAKRKNSTKPLIDTKLLYRSIKYKIERSE</sequence>
<evidence type="ECO:0000313" key="2">
    <source>
        <dbReference type="Proteomes" id="UP000070617"/>
    </source>
</evidence>
<reference evidence="2" key="1">
    <citation type="submission" date="2016-01" db="EMBL/GenBank/DDBJ databases">
        <authorList>
            <person name="Mitreva M."/>
            <person name="Pepin K.H."/>
            <person name="Mihindukulasuriya K.A."/>
            <person name="Fulton R."/>
            <person name="Fronick C."/>
            <person name="O'Laughlin M."/>
            <person name="Miner T."/>
            <person name="Herter B."/>
            <person name="Rosa B.A."/>
            <person name="Cordes M."/>
            <person name="Tomlinson C."/>
            <person name="Wollam A."/>
            <person name="Palsikar V.B."/>
            <person name="Mardis E.R."/>
            <person name="Wilson R.K."/>
        </authorList>
    </citation>
    <scope>NUCLEOTIDE SEQUENCE [LARGE SCALE GENOMIC DNA]</scope>
    <source>
        <strain evidence="2">CMW8396</strain>
    </source>
</reference>
<name>A0A133N8Y5_9FUSO</name>
<dbReference type="AlphaFoldDB" id="A0A133N8Y5"/>
<evidence type="ECO:0000313" key="1">
    <source>
        <dbReference type="EMBL" id="KXA12754.1"/>
    </source>
</evidence>
<organism evidence="1 2">
    <name type="scientific">Fusobacterium equinum</name>
    <dbReference type="NCBI Taxonomy" id="134605"/>
    <lineage>
        <taxon>Bacteria</taxon>
        <taxon>Fusobacteriati</taxon>
        <taxon>Fusobacteriota</taxon>
        <taxon>Fusobacteriia</taxon>
        <taxon>Fusobacteriales</taxon>
        <taxon>Fusobacteriaceae</taxon>
        <taxon>Fusobacterium</taxon>
    </lineage>
</organism>